<evidence type="ECO:0000313" key="2">
    <source>
        <dbReference type="EMBL" id="STG49795.1"/>
    </source>
</evidence>
<evidence type="ECO:0000256" key="1">
    <source>
        <dbReference type="SAM" id="MobiDB-lite"/>
    </source>
</evidence>
<name>A0A376MIR7_ECOLX</name>
<organism evidence="2 3">
    <name type="scientific">Escherichia coli</name>
    <dbReference type="NCBI Taxonomy" id="562"/>
    <lineage>
        <taxon>Bacteria</taxon>
        <taxon>Pseudomonadati</taxon>
        <taxon>Pseudomonadota</taxon>
        <taxon>Gammaproteobacteria</taxon>
        <taxon>Enterobacterales</taxon>
        <taxon>Enterobacteriaceae</taxon>
        <taxon>Escherichia</taxon>
    </lineage>
</organism>
<evidence type="ECO:0000313" key="3">
    <source>
        <dbReference type="Proteomes" id="UP000254817"/>
    </source>
</evidence>
<proteinExistence type="predicted"/>
<accession>A0A376MIR7</accession>
<keyword evidence="2" id="KW-0378">Hydrolase</keyword>
<dbReference type="EC" id="3.1.11.5" evidence="2"/>
<dbReference type="GO" id="GO:0008854">
    <property type="term" value="F:exodeoxyribonuclease V activity"/>
    <property type="evidence" value="ECO:0007669"/>
    <property type="project" value="UniProtKB-EC"/>
</dbReference>
<feature type="region of interest" description="Disordered" evidence="1">
    <location>
        <begin position="1"/>
        <end position="21"/>
    </location>
</feature>
<dbReference type="EMBL" id="UGAW01000001">
    <property type="protein sequence ID" value="STG49795.1"/>
    <property type="molecule type" value="Genomic_DNA"/>
</dbReference>
<sequence length="52" mass="5472">MTPTSTKVRSGRLLQKGKPQDAAGLRTCIEALCDDDIAWQTAQTGDNPALAG</sequence>
<dbReference type="AlphaFoldDB" id="A0A376MIR7"/>
<reference evidence="2 3" key="1">
    <citation type="submission" date="2018-06" db="EMBL/GenBank/DDBJ databases">
        <authorList>
            <consortium name="Pathogen Informatics"/>
            <person name="Doyle S."/>
        </authorList>
    </citation>
    <scope>NUCLEOTIDE SEQUENCE [LARGE SCALE GENOMIC DNA]</scope>
    <source>
        <strain evidence="2 3">NCTC11112</strain>
    </source>
</reference>
<gene>
    <name evidence="2" type="primary">recB_4</name>
    <name evidence="2" type="ORF">NCTC11112_00181</name>
</gene>
<keyword evidence="2" id="KW-0540">Nuclease</keyword>
<dbReference type="Proteomes" id="UP000254817">
    <property type="component" value="Unassembled WGS sequence"/>
</dbReference>
<keyword evidence="2" id="KW-0269">Exonuclease</keyword>
<protein>
    <submittedName>
        <fullName evidence="2">Exonuclease V subunit beta</fullName>
        <ecNumber evidence="2">3.1.11.5</ecNumber>
    </submittedName>
</protein>